<organism evidence="16 17">
    <name type="scientific">Mycolicibacterium peregrinum</name>
    <name type="common">Mycobacterium peregrinum</name>
    <dbReference type="NCBI Taxonomy" id="43304"/>
    <lineage>
        <taxon>Bacteria</taxon>
        <taxon>Bacillati</taxon>
        <taxon>Actinomycetota</taxon>
        <taxon>Actinomycetes</taxon>
        <taxon>Mycobacteriales</taxon>
        <taxon>Mycobacteriaceae</taxon>
        <taxon>Mycolicibacterium</taxon>
    </lineage>
</organism>
<evidence type="ECO:0000256" key="9">
    <source>
        <dbReference type="ARBA" id="ARBA00022840"/>
    </source>
</evidence>
<evidence type="ECO:0000313" key="16">
    <source>
        <dbReference type="EMBL" id="OBB98042.1"/>
    </source>
</evidence>
<dbReference type="Gene3D" id="3.30.200.20">
    <property type="entry name" value="Phosphorylase Kinase, domain 1"/>
    <property type="match status" value="1"/>
</dbReference>
<dbReference type="GO" id="GO:0005524">
    <property type="term" value="F:ATP binding"/>
    <property type="evidence" value="ECO:0007669"/>
    <property type="project" value="UniProtKB-UniRule"/>
</dbReference>
<dbReference type="PANTHER" id="PTHR43289:SF6">
    <property type="entry name" value="SERINE_THREONINE-PROTEIN KINASE NEKL-3"/>
    <property type="match status" value="1"/>
</dbReference>
<feature type="region of interest" description="Disordered" evidence="13">
    <location>
        <begin position="274"/>
        <end position="355"/>
    </location>
</feature>
<dbReference type="Gene3D" id="1.10.510.10">
    <property type="entry name" value="Transferase(Phosphotransferase) domain 1"/>
    <property type="match status" value="1"/>
</dbReference>
<keyword evidence="3" id="KW-1003">Cell membrane</keyword>
<feature type="compositionally biased region" description="Pro residues" evidence="13">
    <location>
        <begin position="337"/>
        <end position="348"/>
    </location>
</feature>
<proteinExistence type="predicted"/>
<keyword evidence="6 14" id="KW-0812">Transmembrane</keyword>
<gene>
    <name evidence="16" type="ORF">A5779_13900</name>
</gene>
<comment type="caution">
    <text evidence="16">The sequence shown here is derived from an EMBL/GenBank/DDBJ whole genome shotgun (WGS) entry which is preliminary data.</text>
</comment>
<feature type="region of interest" description="Disordered" evidence="13">
    <location>
        <begin position="386"/>
        <end position="426"/>
    </location>
</feature>
<evidence type="ECO:0000256" key="5">
    <source>
        <dbReference type="ARBA" id="ARBA00022679"/>
    </source>
</evidence>
<evidence type="ECO:0000313" key="17">
    <source>
        <dbReference type="Proteomes" id="UP000094008"/>
    </source>
</evidence>
<evidence type="ECO:0000256" key="13">
    <source>
        <dbReference type="SAM" id="MobiDB-lite"/>
    </source>
</evidence>
<dbReference type="Proteomes" id="UP000094008">
    <property type="component" value="Unassembled WGS sequence"/>
</dbReference>
<dbReference type="InterPro" id="IPR000719">
    <property type="entry name" value="Prot_kinase_dom"/>
</dbReference>
<evidence type="ECO:0000256" key="14">
    <source>
        <dbReference type="SAM" id="Phobius"/>
    </source>
</evidence>
<dbReference type="RefSeq" id="WP_064878077.1">
    <property type="nucleotide sequence ID" value="NZ_LZSY01000009.1"/>
</dbReference>
<accession>A0A1A0WHL0</accession>
<keyword evidence="7 12" id="KW-0547">Nucleotide-binding</keyword>
<keyword evidence="4" id="KW-0723">Serine/threonine-protein kinase</keyword>
<keyword evidence="5" id="KW-0808">Transferase</keyword>
<dbReference type="EMBL" id="LZSY01000009">
    <property type="protein sequence ID" value="OBB98042.1"/>
    <property type="molecule type" value="Genomic_DNA"/>
</dbReference>
<sequence length="526" mass="54857">MTPPPGASRLGTRFGPYELKSLIGVGGMGEVYRAYDTVKERTVAVKLLRTEIAADASFQERFRRESRVAARLQEPHVIPVHDFGEIDGVLYIDMRLVEGASVKELLRSGGPLTPERATAIVTQVAAALDAAHADGLVHRDIKPENVLLTPDDFAYLVDFGIAHVGGEASVTMTGVLIGSSAYMAPERFSGGPVGPAADVYALTCLLYEMMIGRPPYEAGDLRQLMSAHMFSPAPRPSIMRRGIPRAFDEVVAKGMAKDAVDRYPSAGELAKAARVATTSGASAAPPPPPPVPPAPAPAPPPLPSPTPSPPAPTQSHPPGTREFSSIYPNPDHTGFTPYPPAPPAPQAPQAPARKPRFSRTQLSLIVASVGLLGIAAVLAVVLASGGDSSSTHETLTAPTPPNATSEAPTTTTTAGSATANVSGTDDQGFIDHTARCVEGTTPAAVIRTASSLAVICQSGPDSFSYRGERLSDGANLQIPTAERSGNGFVATNPADGARYEVGPDGLTISSYGHVDSSEPPLEYGER</sequence>
<evidence type="ECO:0000256" key="2">
    <source>
        <dbReference type="ARBA" id="ARBA00012513"/>
    </source>
</evidence>
<keyword evidence="8 16" id="KW-0418">Kinase</keyword>
<feature type="compositionally biased region" description="Low complexity" evidence="13">
    <location>
        <begin position="402"/>
        <end position="424"/>
    </location>
</feature>
<dbReference type="OrthoDB" id="9762169at2"/>
<feature type="domain" description="Protein kinase" evidence="15">
    <location>
        <begin position="17"/>
        <end position="275"/>
    </location>
</feature>
<evidence type="ECO:0000256" key="12">
    <source>
        <dbReference type="PROSITE-ProRule" id="PRU10141"/>
    </source>
</evidence>
<dbReference type="SMART" id="SM00220">
    <property type="entry name" value="S_TKc"/>
    <property type="match status" value="1"/>
</dbReference>
<feature type="compositionally biased region" description="Pro residues" evidence="13">
    <location>
        <begin position="284"/>
        <end position="312"/>
    </location>
</feature>
<dbReference type="AlphaFoldDB" id="A0A1A0WHL0"/>
<dbReference type="FunFam" id="1.10.510.10:FF:000021">
    <property type="entry name" value="Serine/threonine protein kinase"/>
    <property type="match status" value="1"/>
</dbReference>
<dbReference type="EC" id="2.7.11.1" evidence="2"/>
<dbReference type="InterPro" id="IPR011009">
    <property type="entry name" value="Kinase-like_dom_sf"/>
</dbReference>
<feature type="binding site" evidence="12">
    <location>
        <position position="46"/>
    </location>
    <ligand>
        <name>ATP</name>
        <dbReference type="ChEBI" id="CHEBI:30616"/>
    </ligand>
</feature>
<dbReference type="PROSITE" id="PS50011">
    <property type="entry name" value="PROTEIN_KINASE_DOM"/>
    <property type="match status" value="1"/>
</dbReference>
<dbReference type="PROSITE" id="PS00107">
    <property type="entry name" value="PROTEIN_KINASE_ATP"/>
    <property type="match status" value="1"/>
</dbReference>
<dbReference type="InterPro" id="IPR008271">
    <property type="entry name" value="Ser/Thr_kinase_AS"/>
</dbReference>
<dbReference type="GO" id="GO:0004674">
    <property type="term" value="F:protein serine/threonine kinase activity"/>
    <property type="evidence" value="ECO:0007669"/>
    <property type="project" value="UniProtKB-KW"/>
</dbReference>
<dbReference type="InterPro" id="IPR017441">
    <property type="entry name" value="Protein_kinase_ATP_BS"/>
</dbReference>
<dbReference type="CDD" id="cd14014">
    <property type="entry name" value="STKc_PknB_like"/>
    <property type="match status" value="1"/>
</dbReference>
<evidence type="ECO:0000256" key="4">
    <source>
        <dbReference type="ARBA" id="ARBA00022527"/>
    </source>
</evidence>
<evidence type="ECO:0000256" key="10">
    <source>
        <dbReference type="ARBA" id="ARBA00022989"/>
    </source>
</evidence>
<evidence type="ECO:0000256" key="6">
    <source>
        <dbReference type="ARBA" id="ARBA00022692"/>
    </source>
</evidence>
<dbReference type="PANTHER" id="PTHR43289">
    <property type="entry name" value="MITOGEN-ACTIVATED PROTEIN KINASE KINASE KINASE 20-RELATED"/>
    <property type="match status" value="1"/>
</dbReference>
<dbReference type="GO" id="GO:0005886">
    <property type="term" value="C:plasma membrane"/>
    <property type="evidence" value="ECO:0007669"/>
    <property type="project" value="UniProtKB-SubCell"/>
</dbReference>
<evidence type="ECO:0000256" key="8">
    <source>
        <dbReference type="ARBA" id="ARBA00022777"/>
    </source>
</evidence>
<evidence type="ECO:0000259" key="15">
    <source>
        <dbReference type="PROSITE" id="PS50011"/>
    </source>
</evidence>
<dbReference type="PRINTS" id="PR01217">
    <property type="entry name" value="PRICHEXTENSN"/>
</dbReference>
<name>A0A1A0WHL0_MYCPR</name>
<evidence type="ECO:0000256" key="1">
    <source>
        <dbReference type="ARBA" id="ARBA00004162"/>
    </source>
</evidence>
<evidence type="ECO:0000256" key="7">
    <source>
        <dbReference type="ARBA" id="ARBA00022741"/>
    </source>
</evidence>
<dbReference type="SUPFAM" id="SSF56112">
    <property type="entry name" value="Protein kinase-like (PK-like)"/>
    <property type="match status" value="1"/>
</dbReference>
<evidence type="ECO:0000256" key="3">
    <source>
        <dbReference type="ARBA" id="ARBA00022475"/>
    </source>
</evidence>
<feature type="transmembrane region" description="Helical" evidence="14">
    <location>
        <begin position="362"/>
        <end position="383"/>
    </location>
</feature>
<keyword evidence="9 12" id="KW-0067">ATP-binding</keyword>
<comment type="subcellular location">
    <subcellularLocation>
        <location evidence="1">Cell membrane</location>
        <topology evidence="1">Single-pass membrane protein</topology>
    </subcellularLocation>
</comment>
<dbReference type="Pfam" id="PF00069">
    <property type="entry name" value="Pkinase"/>
    <property type="match status" value="1"/>
</dbReference>
<evidence type="ECO:0000256" key="11">
    <source>
        <dbReference type="ARBA" id="ARBA00023136"/>
    </source>
</evidence>
<reference evidence="17" key="1">
    <citation type="submission" date="2016-06" db="EMBL/GenBank/DDBJ databases">
        <authorList>
            <person name="Sutton G."/>
            <person name="Brinkac L."/>
            <person name="Sanka R."/>
            <person name="Adams M."/>
            <person name="Lau E."/>
            <person name="Mehaffy C."/>
            <person name="Tameris M."/>
            <person name="Hatherill M."/>
            <person name="Hanekom W."/>
            <person name="Mahomed H."/>
            <person name="Mcshane H."/>
        </authorList>
    </citation>
    <scope>NUCLEOTIDE SEQUENCE [LARGE SCALE GENOMIC DNA]</scope>
    <source>
        <strain evidence="17">852002-10433_SCH5171157</strain>
    </source>
</reference>
<keyword evidence="11 14" id="KW-0472">Membrane</keyword>
<dbReference type="PROSITE" id="PS00108">
    <property type="entry name" value="PROTEIN_KINASE_ST"/>
    <property type="match status" value="1"/>
</dbReference>
<protein>
    <recommendedName>
        <fullName evidence="2">non-specific serine/threonine protein kinase</fullName>
        <ecNumber evidence="2">2.7.11.1</ecNumber>
    </recommendedName>
</protein>
<keyword evidence="10 14" id="KW-1133">Transmembrane helix</keyword>
<dbReference type="GO" id="GO:0080090">
    <property type="term" value="P:regulation of primary metabolic process"/>
    <property type="evidence" value="ECO:0007669"/>
    <property type="project" value="UniProtKB-ARBA"/>
</dbReference>
<dbReference type="FunFam" id="3.30.200.20:FF:000348">
    <property type="entry name" value="Serine/threonine protein kinase"/>
    <property type="match status" value="1"/>
</dbReference>